<reference evidence="1" key="2">
    <citation type="journal article" date="2023" name="BMC Genomics">
        <title>Pest status, molecular evolution, and epigenetic factors derived from the genome assembly of Frankliniella fusca, a thysanopteran phytovirus vector.</title>
        <authorList>
            <person name="Catto M.A."/>
            <person name="Labadie P.E."/>
            <person name="Jacobson A.L."/>
            <person name="Kennedy G.G."/>
            <person name="Srinivasan R."/>
            <person name="Hunt B.G."/>
        </authorList>
    </citation>
    <scope>NUCLEOTIDE SEQUENCE</scope>
    <source>
        <strain evidence="1">PL_HMW_Pooled</strain>
    </source>
</reference>
<organism evidence="1 2">
    <name type="scientific">Frankliniella fusca</name>
    <dbReference type="NCBI Taxonomy" id="407009"/>
    <lineage>
        <taxon>Eukaryota</taxon>
        <taxon>Metazoa</taxon>
        <taxon>Ecdysozoa</taxon>
        <taxon>Arthropoda</taxon>
        <taxon>Hexapoda</taxon>
        <taxon>Insecta</taxon>
        <taxon>Pterygota</taxon>
        <taxon>Neoptera</taxon>
        <taxon>Paraneoptera</taxon>
        <taxon>Thysanoptera</taxon>
        <taxon>Terebrantia</taxon>
        <taxon>Thripoidea</taxon>
        <taxon>Thripidae</taxon>
        <taxon>Frankliniella</taxon>
    </lineage>
</organism>
<keyword evidence="2" id="KW-1185">Reference proteome</keyword>
<name>A0AAE1I3X3_9NEOP</name>
<comment type="caution">
    <text evidence="1">The sequence shown here is derived from an EMBL/GenBank/DDBJ whole genome shotgun (WGS) entry which is preliminary data.</text>
</comment>
<dbReference type="PANTHER" id="PTHR47027:SF29">
    <property type="entry name" value="C2H2-TYPE DOMAIN-CONTAINING PROTEIN"/>
    <property type="match status" value="1"/>
</dbReference>
<feature type="non-terminal residue" evidence="1">
    <location>
        <position position="315"/>
    </location>
</feature>
<protein>
    <submittedName>
        <fullName evidence="1">Uncharacterized transposon-derived protein</fullName>
    </submittedName>
</protein>
<evidence type="ECO:0000313" key="1">
    <source>
        <dbReference type="EMBL" id="KAK3932139.1"/>
    </source>
</evidence>
<dbReference type="Proteomes" id="UP001219518">
    <property type="component" value="Unassembled WGS sequence"/>
</dbReference>
<reference evidence="1" key="1">
    <citation type="submission" date="2021-07" db="EMBL/GenBank/DDBJ databases">
        <authorList>
            <person name="Catto M.A."/>
            <person name="Jacobson A."/>
            <person name="Kennedy G."/>
            <person name="Labadie P."/>
            <person name="Hunt B.G."/>
            <person name="Srinivasan R."/>
        </authorList>
    </citation>
    <scope>NUCLEOTIDE SEQUENCE</scope>
    <source>
        <strain evidence="1">PL_HMW_Pooled</strain>
        <tissue evidence="1">Head</tissue>
    </source>
</reference>
<sequence>MEADWTFSCGHSFLEPLSDPADVQARWRDWFRDLLNAGDQEFPAPEQPAEGRASPSVDEILDIIGQLKKKSAPGVDGIPAPLLQHGGRAIAFALKSLIDANYCVHRPSLYNYLAGAGVPQKLVDIIRPALLAYTDDLAVVAATRQALVDVSARIRDNALRFGLRISPKTNFMVVSRRTDDPAHGDALQVGIDSFERVETFKYLGVLIDRKNSLDPEIRARCQAGLRTFHSLAPHLRSKRVLVRARVRLFETIKRPAILYGAEAWTFKQGPGGAHRRAVGPIYDEEVDRYVWWSNAECRRLTGAVPIIKKAKKRRL</sequence>
<evidence type="ECO:0000313" key="2">
    <source>
        <dbReference type="Proteomes" id="UP001219518"/>
    </source>
</evidence>
<dbReference type="AlphaFoldDB" id="A0AAE1I3X3"/>
<dbReference type="PANTHER" id="PTHR47027">
    <property type="entry name" value="REVERSE TRANSCRIPTASE DOMAIN-CONTAINING PROTEIN"/>
    <property type="match status" value="1"/>
</dbReference>
<dbReference type="EMBL" id="JAHWGI010001434">
    <property type="protein sequence ID" value="KAK3932139.1"/>
    <property type="molecule type" value="Genomic_DNA"/>
</dbReference>
<proteinExistence type="predicted"/>
<accession>A0AAE1I3X3</accession>
<gene>
    <name evidence="1" type="ORF">KUF71_011467</name>
</gene>